<dbReference type="PANTHER" id="PTHR31342">
    <property type="entry name" value="PROTEIN CHUP1, CHLOROPLASTIC"/>
    <property type="match status" value="1"/>
</dbReference>
<organism evidence="3 4">
    <name type="scientific">Hevea brasiliensis</name>
    <name type="common">Para rubber tree</name>
    <name type="synonym">Siphonia brasiliensis</name>
    <dbReference type="NCBI Taxonomy" id="3981"/>
    <lineage>
        <taxon>Eukaryota</taxon>
        <taxon>Viridiplantae</taxon>
        <taxon>Streptophyta</taxon>
        <taxon>Embryophyta</taxon>
        <taxon>Tracheophyta</taxon>
        <taxon>Spermatophyta</taxon>
        <taxon>Magnoliopsida</taxon>
        <taxon>eudicotyledons</taxon>
        <taxon>Gunneridae</taxon>
        <taxon>Pentapetalae</taxon>
        <taxon>rosids</taxon>
        <taxon>fabids</taxon>
        <taxon>Malpighiales</taxon>
        <taxon>Euphorbiaceae</taxon>
        <taxon>Crotonoideae</taxon>
        <taxon>Micrandreae</taxon>
        <taxon>Hevea</taxon>
    </lineage>
</organism>
<evidence type="ECO:0000256" key="1">
    <source>
        <dbReference type="ARBA" id="ARBA00023054"/>
    </source>
</evidence>
<dbReference type="PANTHER" id="PTHR31342:SF52">
    <property type="entry name" value="HYDROXYPROLINE-RICH GLYCOPROTEIN FAMILY PROTEIN"/>
    <property type="match status" value="1"/>
</dbReference>
<evidence type="ECO:0000313" key="3">
    <source>
        <dbReference type="EMBL" id="KAJ9171088.1"/>
    </source>
</evidence>
<dbReference type="Proteomes" id="UP001174677">
    <property type="component" value="Chromosome 10"/>
</dbReference>
<evidence type="ECO:0008006" key="5">
    <source>
        <dbReference type="Google" id="ProtNLM"/>
    </source>
</evidence>
<keyword evidence="1" id="KW-0175">Coiled coil</keyword>
<gene>
    <name evidence="3" type="ORF">P3X46_019136</name>
</gene>
<evidence type="ECO:0000256" key="2">
    <source>
        <dbReference type="SAM" id="MobiDB-lite"/>
    </source>
</evidence>
<proteinExistence type="predicted"/>
<protein>
    <recommendedName>
        <fullName evidence="5">Hydroxyproline-rich glycoprotein family protein</fullName>
    </recommendedName>
</protein>
<dbReference type="EMBL" id="JARPOI010000010">
    <property type="protein sequence ID" value="KAJ9171088.1"/>
    <property type="molecule type" value="Genomic_DNA"/>
</dbReference>
<feature type="compositionally biased region" description="Gly residues" evidence="2">
    <location>
        <begin position="418"/>
        <end position="427"/>
    </location>
</feature>
<accession>A0ABQ9LUU0</accession>
<comment type="caution">
    <text evidence="3">The sequence shown here is derived from an EMBL/GenBank/DDBJ whole genome shotgun (WGS) entry which is preliminary data.</text>
</comment>
<dbReference type="InterPro" id="IPR040265">
    <property type="entry name" value="CHUP1/IPGA1-like"/>
</dbReference>
<feature type="compositionally biased region" description="Pro residues" evidence="2">
    <location>
        <begin position="344"/>
        <end position="370"/>
    </location>
</feature>
<reference evidence="3 4" key="1">
    <citation type="journal article" date="2023" name="Plant Biotechnol. J.">
        <title>Chromosome-level wild Hevea brasiliensis genome provides new tools for genomic-assisted breeding and valuable loci to elevate rubber yield.</title>
        <authorList>
            <person name="Cheng H."/>
            <person name="Song X."/>
            <person name="Hu Y."/>
            <person name="Wu T."/>
            <person name="Yang Q."/>
            <person name="An Z."/>
            <person name="Feng S."/>
            <person name="Deng Z."/>
            <person name="Wu W."/>
            <person name="Zeng X."/>
            <person name="Tu M."/>
            <person name="Wang X."/>
            <person name="Huang H."/>
        </authorList>
    </citation>
    <scope>NUCLEOTIDE SEQUENCE [LARGE SCALE GENOMIC DNA]</scope>
    <source>
        <strain evidence="3">MT/VB/25A 57/8</strain>
    </source>
</reference>
<feature type="region of interest" description="Disordered" evidence="2">
    <location>
        <begin position="344"/>
        <end position="376"/>
    </location>
</feature>
<feature type="region of interest" description="Disordered" evidence="2">
    <location>
        <begin position="149"/>
        <end position="176"/>
    </location>
</feature>
<evidence type="ECO:0000313" key="4">
    <source>
        <dbReference type="Proteomes" id="UP001174677"/>
    </source>
</evidence>
<sequence length="673" mass="74859">MTSMMRSNTCGWAANLLLMVELRKRILTFRDVIDLPPCDGSGPIHELVMDTVEDLYHLYPKVVNGNLTRETEDVSLYQELHHLYDALKAIGDSWVKNHKWISTSGYKTNDSMEDGTLEQLSQKVLAKLNNIIDIARKMFDVMEEDEKNNGGIIQDSTTGDSLRESYSNKKNTWPSPDTPAAFSSAISFPMELAEFANSTYASPLLLPLRLQAVEKLRPIEIKYLPFNLFPTKSAHFHNQMKVMDQKVAETKVEKEDVLPAKVSNIEPKDSKNSYNFPNIPSSDSNMMSDAKGSAAVSNPPPLAVSSPAPIMLPDIHLPPVNPPSNGTPAPPLVPPSVGLAPVSPIPMPPAKGATPPPVNGATPPPPPPPLGVAKAPLPRKNTKLKRSSYMGNMYRLLKEKVEGCGLRVKPSEGRKPKIGGGPAGGKQGMADALAEMTKRSAYFQQIEEDVKKHAKSIKEIKAAINSFQTKDMTELVKFHKYVEQHLEKLTDETQVLARFEGFPTKKLDTLRAAAALHLKLEEITTQLEKWKVMPPLDQHLSKVESYFNKIKGEIDALERSKDEESKRFRSNNIDFDSNILVRTKELMVDVSSNCMEVALKEWREAKEAESAESGKIGDGQLKASENMLWRAFQLAYRVYSFAGGQDERADILSKELAREIEMIARVCITNSKQ</sequence>
<name>A0ABQ9LUU0_HEVBR</name>
<feature type="region of interest" description="Disordered" evidence="2">
    <location>
        <begin position="407"/>
        <end position="428"/>
    </location>
</feature>
<keyword evidence="4" id="KW-1185">Reference proteome</keyword>